<evidence type="ECO:0000313" key="7">
    <source>
        <dbReference type="Proteomes" id="UP000005408"/>
    </source>
</evidence>
<evidence type="ECO:0000259" key="5">
    <source>
        <dbReference type="PROSITE" id="PS50871"/>
    </source>
</evidence>
<dbReference type="SMART" id="SM00110">
    <property type="entry name" value="C1Q"/>
    <property type="match status" value="1"/>
</dbReference>
<dbReference type="PRINTS" id="PR00007">
    <property type="entry name" value="COMPLEMNTC1Q"/>
</dbReference>
<keyword evidence="7" id="KW-1185">Reference proteome</keyword>
<proteinExistence type="predicted"/>
<comment type="subcellular location">
    <subcellularLocation>
        <location evidence="1">Secreted</location>
    </subcellularLocation>
</comment>
<dbReference type="SUPFAM" id="SSF49842">
    <property type="entry name" value="TNF-like"/>
    <property type="match status" value="1"/>
</dbReference>
<dbReference type="Proteomes" id="UP000005408">
    <property type="component" value="Unassembled WGS sequence"/>
</dbReference>
<sequence length="168" mass="18361">MQLIATCSFIWLLLDLLVVLGNSNNALTTSLIRNQLSLLEKPNTKLDNVSKCRCRSIWVYDKMVTNIGNAYNPSTGKFSAPTTGIYQFNWYTLCNPGSMACAGLFVNGKFTANQVYNNGGGIRLWITAGSSIALSLKKGDEVYIMDVHGGTAPTLRSYFTAFGGVRIN</sequence>
<keyword evidence="3 4" id="KW-0732">Signal</keyword>
<dbReference type="PANTHER" id="PTHR22923:SF116">
    <property type="entry name" value="C1Q DOMAIN-CONTAINING PROTEIN"/>
    <property type="match status" value="1"/>
</dbReference>
<dbReference type="InterPro" id="IPR008983">
    <property type="entry name" value="Tumour_necrosis_fac-like_dom"/>
</dbReference>
<name>A0A8W8KJ80_MAGGI</name>
<dbReference type="InterPro" id="IPR050822">
    <property type="entry name" value="Cerebellin_Synaptic_Org"/>
</dbReference>
<dbReference type="InterPro" id="IPR001073">
    <property type="entry name" value="C1q_dom"/>
</dbReference>
<evidence type="ECO:0000256" key="3">
    <source>
        <dbReference type="ARBA" id="ARBA00022729"/>
    </source>
</evidence>
<keyword evidence="2" id="KW-0964">Secreted</keyword>
<evidence type="ECO:0000313" key="6">
    <source>
        <dbReference type="EnsemblMetazoa" id="G24144.1:cds"/>
    </source>
</evidence>
<dbReference type="Pfam" id="PF00386">
    <property type="entry name" value="C1q"/>
    <property type="match status" value="1"/>
</dbReference>
<evidence type="ECO:0000256" key="4">
    <source>
        <dbReference type="SAM" id="SignalP"/>
    </source>
</evidence>
<dbReference type="PROSITE" id="PS50871">
    <property type="entry name" value="C1Q"/>
    <property type="match status" value="1"/>
</dbReference>
<feature type="signal peptide" evidence="4">
    <location>
        <begin position="1"/>
        <end position="21"/>
    </location>
</feature>
<protein>
    <recommendedName>
        <fullName evidence="5">C1q domain-containing protein</fullName>
    </recommendedName>
</protein>
<organism evidence="6 7">
    <name type="scientific">Magallana gigas</name>
    <name type="common">Pacific oyster</name>
    <name type="synonym">Crassostrea gigas</name>
    <dbReference type="NCBI Taxonomy" id="29159"/>
    <lineage>
        <taxon>Eukaryota</taxon>
        <taxon>Metazoa</taxon>
        <taxon>Spiralia</taxon>
        <taxon>Lophotrochozoa</taxon>
        <taxon>Mollusca</taxon>
        <taxon>Bivalvia</taxon>
        <taxon>Autobranchia</taxon>
        <taxon>Pteriomorphia</taxon>
        <taxon>Ostreida</taxon>
        <taxon>Ostreoidea</taxon>
        <taxon>Ostreidae</taxon>
        <taxon>Magallana</taxon>
    </lineage>
</organism>
<dbReference type="GO" id="GO:0005576">
    <property type="term" value="C:extracellular region"/>
    <property type="evidence" value="ECO:0007669"/>
    <property type="project" value="UniProtKB-SubCell"/>
</dbReference>
<reference evidence="6" key="1">
    <citation type="submission" date="2022-08" db="UniProtKB">
        <authorList>
            <consortium name="EnsemblMetazoa"/>
        </authorList>
    </citation>
    <scope>IDENTIFICATION</scope>
    <source>
        <strain evidence="6">05x7-T-G4-1.051#20</strain>
    </source>
</reference>
<accession>A0A8W8KJ80</accession>
<feature type="domain" description="C1q" evidence="5">
    <location>
        <begin position="29"/>
        <end position="168"/>
    </location>
</feature>
<dbReference type="Gene3D" id="2.60.120.40">
    <property type="match status" value="1"/>
</dbReference>
<dbReference type="EnsemblMetazoa" id="G24144.1">
    <property type="protein sequence ID" value="G24144.1:cds"/>
    <property type="gene ID" value="G24144"/>
</dbReference>
<feature type="chain" id="PRO_5036452280" description="C1q domain-containing protein" evidence="4">
    <location>
        <begin position="22"/>
        <end position="168"/>
    </location>
</feature>
<evidence type="ECO:0000256" key="2">
    <source>
        <dbReference type="ARBA" id="ARBA00022525"/>
    </source>
</evidence>
<dbReference type="PANTHER" id="PTHR22923">
    <property type="entry name" value="CEREBELLIN-RELATED"/>
    <property type="match status" value="1"/>
</dbReference>
<dbReference type="AlphaFoldDB" id="A0A8W8KJ80"/>
<evidence type="ECO:0000256" key="1">
    <source>
        <dbReference type="ARBA" id="ARBA00004613"/>
    </source>
</evidence>